<protein>
    <recommendedName>
        <fullName evidence="1">Putative Flp pilus-assembly TadG-like N-terminal domain-containing protein</fullName>
    </recommendedName>
</protein>
<feature type="domain" description="Putative Flp pilus-assembly TadG-like N-terminal" evidence="1">
    <location>
        <begin position="4"/>
        <end position="43"/>
    </location>
</feature>
<dbReference type="Proteomes" id="UP000503447">
    <property type="component" value="Chromosome"/>
</dbReference>
<gene>
    <name evidence="2" type="ORF">FTUN_4691</name>
</gene>
<organism evidence="2 3">
    <name type="scientific">Frigoriglobus tundricola</name>
    <dbReference type="NCBI Taxonomy" id="2774151"/>
    <lineage>
        <taxon>Bacteria</taxon>
        <taxon>Pseudomonadati</taxon>
        <taxon>Planctomycetota</taxon>
        <taxon>Planctomycetia</taxon>
        <taxon>Gemmatales</taxon>
        <taxon>Gemmataceae</taxon>
        <taxon>Frigoriglobus</taxon>
    </lineage>
</organism>
<evidence type="ECO:0000313" key="2">
    <source>
        <dbReference type="EMBL" id="QJW97126.1"/>
    </source>
</evidence>
<accession>A0A6M5YUP9</accession>
<name>A0A6M5YUP9_9BACT</name>
<proteinExistence type="predicted"/>
<dbReference type="InterPro" id="IPR028087">
    <property type="entry name" value="Tad_N"/>
</dbReference>
<evidence type="ECO:0000259" key="1">
    <source>
        <dbReference type="Pfam" id="PF13400"/>
    </source>
</evidence>
<keyword evidence="3" id="KW-1185">Reference proteome</keyword>
<dbReference type="KEGG" id="ftj:FTUN_4691"/>
<dbReference type="AlphaFoldDB" id="A0A6M5YUP9"/>
<dbReference type="EMBL" id="CP053452">
    <property type="protein sequence ID" value="QJW97126.1"/>
    <property type="molecule type" value="Genomic_DNA"/>
</dbReference>
<evidence type="ECO:0000313" key="3">
    <source>
        <dbReference type="Proteomes" id="UP000503447"/>
    </source>
</evidence>
<dbReference type="Pfam" id="PF13400">
    <property type="entry name" value="Tad"/>
    <property type="match status" value="1"/>
</dbReference>
<sequence length="212" mass="21730">MLPLLAVSVISLFAFVALAVDLGMLAVSRTQCQNAADAAVLAGTRTLNNKDGTLYNNLPAAVSTVRGVATANTHLSANLTPGQVSKVEAGQYMYDPTSQTFGVSGWTDVTSGGAVNPAAGGSWTALRVTLSATQPTYFMSVFGVAAMPSGAQATAVFRPRDVAFVLDMTGSMGFSSTVHDRRTASLTGKVSSMASVFPGGCRCACCPCCLSP</sequence>
<reference evidence="3" key="1">
    <citation type="submission" date="2020-05" db="EMBL/GenBank/DDBJ databases">
        <title>Frigoriglobus tundricola gen. nov., sp. nov., a psychrotolerant cellulolytic planctomycete of the family Gemmataceae with two divergent copies of 16S rRNA gene.</title>
        <authorList>
            <person name="Kulichevskaya I.S."/>
            <person name="Ivanova A.A."/>
            <person name="Naumoff D.G."/>
            <person name="Beletsky A.V."/>
            <person name="Rijpstra W.I.C."/>
            <person name="Sinninghe Damste J.S."/>
            <person name="Mardanov A.V."/>
            <person name="Ravin N.V."/>
            <person name="Dedysh S.N."/>
        </authorList>
    </citation>
    <scope>NUCLEOTIDE SEQUENCE [LARGE SCALE GENOMIC DNA]</scope>
    <source>
        <strain evidence="3">PL17</strain>
    </source>
</reference>